<dbReference type="eggNOG" id="ENOG5032S5N">
    <property type="taxonomic scope" value="Bacteria"/>
</dbReference>
<keyword evidence="1" id="KW-0472">Membrane</keyword>
<dbReference type="OrthoDB" id="129082at2"/>
<dbReference type="Pfam" id="PF03779">
    <property type="entry name" value="SPW"/>
    <property type="match status" value="1"/>
</dbReference>
<accession>K9UQL5</accession>
<reference evidence="3 4" key="1">
    <citation type="submission" date="2012-05" db="EMBL/GenBank/DDBJ databases">
        <title>Noncontiguous Finished plasmid 1 of genome of Chamaesiphon sp. PCC 6605.</title>
        <authorList>
            <consortium name="US DOE Joint Genome Institute"/>
            <person name="Gugger M."/>
            <person name="Coursin T."/>
            <person name="Rippka R."/>
            <person name="Tandeau De Marsac N."/>
            <person name="Huntemann M."/>
            <person name="Wei C.-L."/>
            <person name="Han J."/>
            <person name="Detter J.C."/>
            <person name="Han C."/>
            <person name="Tapia R."/>
            <person name="Chen A."/>
            <person name="Kyrpides N."/>
            <person name="Mavromatis K."/>
            <person name="Markowitz V."/>
            <person name="Szeto E."/>
            <person name="Ivanova N."/>
            <person name="Pagani I."/>
            <person name="Pati A."/>
            <person name="Goodwin L."/>
            <person name="Nordberg H.P."/>
            <person name="Cantor M.N."/>
            <person name="Hua S.X."/>
            <person name="Woyke T."/>
            <person name="Kerfeld C.A."/>
        </authorList>
    </citation>
    <scope>NUCLEOTIDE SEQUENCE [LARGE SCALE GENOMIC DNA]</scope>
    <source>
        <strain evidence="4">ATCC 27169 / PCC 6605</strain>
        <plasmid evidence="4">Plasmid pCHA6605.01</plasmid>
    </source>
</reference>
<dbReference type="EMBL" id="CP003601">
    <property type="protein sequence ID" value="AFY96973.1"/>
    <property type="molecule type" value="Genomic_DNA"/>
</dbReference>
<name>K9UQL5_CHAP6</name>
<geneLocation type="plasmid" evidence="3 4">
    <name>pCHA6605.01</name>
</geneLocation>
<feature type="transmembrane region" description="Helical" evidence="1">
    <location>
        <begin position="38"/>
        <end position="61"/>
    </location>
</feature>
<evidence type="ECO:0000259" key="2">
    <source>
        <dbReference type="Pfam" id="PF03779"/>
    </source>
</evidence>
<evidence type="ECO:0000313" key="4">
    <source>
        <dbReference type="Proteomes" id="UP000010366"/>
    </source>
</evidence>
<keyword evidence="1" id="KW-1133">Transmembrane helix</keyword>
<dbReference type="HOGENOM" id="CLU_124842_2_0_3"/>
<feature type="transmembrane region" description="Helical" evidence="1">
    <location>
        <begin position="98"/>
        <end position="114"/>
    </location>
</feature>
<sequence length="124" mass="13517">MNGIRFVSGSLHGILDYAAAIVLITVPLALNFQTTSPFALWLSVAAGILLIAYSLITDYGLSVVKWIPFNVHLILDAVAGIAFLAVPFLFGFDGLIRWFYLANGAIVLLLVIVTDPRISRVENR</sequence>
<dbReference type="RefSeq" id="WP_015328858.1">
    <property type="nucleotide sequence ID" value="NC_020053.1"/>
</dbReference>
<dbReference type="Proteomes" id="UP000010366">
    <property type="component" value="Plasmid pCHA6605.01"/>
</dbReference>
<protein>
    <recommendedName>
        <fullName evidence="2">SPW repeat-containing integral membrane domain-containing protein</fullName>
    </recommendedName>
</protein>
<keyword evidence="4" id="KW-1185">Reference proteome</keyword>
<organism evidence="3 4">
    <name type="scientific">Chamaesiphon minutus (strain ATCC 27169 / PCC 6605)</name>
    <dbReference type="NCBI Taxonomy" id="1173020"/>
    <lineage>
        <taxon>Bacteria</taxon>
        <taxon>Bacillati</taxon>
        <taxon>Cyanobacteriota</taxon>
        <taxon>Cyanophyceae</taxon>
        <taxon>Gomontiellales</taxon>
        <taxon>Chamaesiphonaceae</taxon>
        <taxon>Chamaesiphon</taxon>
    </lineage>
</organism>
<dbReference type="AlphaFoldDB" id="K9UQL5"/>
<evidence type="ECO:0000256" key="1">
    <source>
        <dbReference type="SAM" id="Phobius"/>
    </source>
</evidence>
<gene>
    <name evidence="3" type="ORF">Cha6605_6141</name>
</gene>
<keyword evidence="1" id="KW-0812">Transmembrane</keyword>
<feature type="transmembrane region" description="Helical" evidence="1">
    <location>
        <begin position="73"/>
        <end position="92"/>
    </location>
</feature>
<dbReference type="InterPro" id="IPR005530">
    <property type="entry name" value="SPW"/>
</dbReference>
<evidence type="ECO:0000313" key="3">
    <source>
        <dbReference type="EMBL" id="AFY96973.1"/>
    </source>
</evidence>
<feature type="domain" description="SPW repeat-containing integral membrane" evidence="2">
    <location>
        <begin position="12"/>
        <end position="110"/>
    </location>
</feature>
<dbReference type="KEGG" id="cmp:Cha6605_6141"/>
<keyword evidence="3" id="KW-0614">Plasmid</keyword>
<proteinExistence type="predicted"/>
<feature type="transmembrane region" description="Helical" evidence="1">
    <location>
        <begin position="12"/>
        <end position="32"/>
    </location>
</feature>